<reference evidence="2" key="1">
    <citation type="submission" date="2022-11" db="UniProtKB">
        <authorList>
            <consortium name="WormBaseParasite"/>
        </authorList>
    </citation>
    <scope>IDENTIFICATION</scope>
</reference>
<evidence type="ECO:0000313" key="1">
    <source>
        <dbReference type="Proteomes" id="UP000887579"/>
    </source>
</evidence>
<name>A0AC34FLP7_9BILA</name>
<evidence type="ECO:0000313" key="2">
    <source>
        <dbReference type="WBParaSite" id="ES5_v2.g18225.t1"/>
    </source>
</evidence>
<sequence length="70" mass="7901">MGFQPLLIKNMFAVQQKMFVFLLLAFIVIIQIAESAPQYYNSGYGLSDPAFNGGTRSTWQDSIVLHLFGR</sequence>
<protein>
    <submittedName>
        <fullName evidence="2">Uncharacterized protein</fullName>
    </submittedName>
</protein>
<proteinExistence type="predicted"/>
<dbReference type="WBParaSite" id="ES5_v2.g18225.t1">
    <property type="protein sequence ID" value="ES5_v2.g18225.t1"/>
    <property type="gene ID" value="ES5_v2.g18225"/>
</dbReference>
<accession>A0AC34FLP7</accession>
<dbReference type="Proteomes" id="UP000887579">
    <property type="component" value="Unplaced"/>
</dbReference>
<organism evidence="1 2">
    <name type="scientific">Panagrolaimus sp. ES5</name>
    <dbReference type="NCBI Taxonomy" id="591445"/>
    <lineage>
        <taxon>Eukaryota</taxon>
        <taxon>Metazoa</taxon>
        <taxon>Ecdysozoa</taxon>
        <taxon>Nematoda</taxon>
        <taxon>Chromadorea</taxon>
        <taxon>Rhabditida</taxon>
        <taxon>Tylenchina</taxon>
        <taxon>Panagrolaimomorpha</taxon>
        <taxon>Panagrolaimoidea</taxon>
        <taxon>Panagrolaimidae</taxon>
        <taxon>Panagrolaimus</taxon>
    </lineage>
</organism>